<organism evidence="1 2">
    <name type="scientific">Rhizobium mesoamericanum STM3625</name>
    <dbReference type="NCBI Taxonomy" id="1211777"/>
    <lineage>
        <taxon>Bacteria</taxon>
        <taxon>Pseudomonadati</taxon>
        <taxon>Pseudomonadota</taxon>
        <taxon>Alphaproteobacteria</taxon>
        <taxon>Hyphomicrobiales</taxon>
        <taxon>Rhizobiaceae</taxon>
        <taxon>Rhizobium/Agrobacterium group</taxon>
        <taxon>Rhizobium</taxon>
    </lineage>
</organism>
<name>K0Q4D3_9HYPH</name>
<dbReference type="Proteomes" id="UP000009319">
    <property type="component" value="Unassembled WGS sequence"/>
</dbReference>
<evidence type="ECO:0000313" key="2">
    <source>
        <dbReference type="Proteomes" id="UP000009319"/>
    </source>
</evidence>
<proteinExistence type="predicted"/>
<reference evidence="1 2" key="1">
    <citation type="journal article" date="2013" name="Genome Announc.">
        <title>Draft Genome Sequence of Rhizobium mesoamericanum STM3625, a Nitrogen-Fixing Symbiont of Mimosa pudica Isolated in French Guiana (South America).</title>
        <authorList>
            <person name="Moulin L."/>
            <person name="Mornico D."/>
            <person name="Melkonian R."/>
            <person name="Klonowska A."/>
        </authorList>
    </citation>
    <scope>NUCLEOTIDE SEQUENCE [LARGE SCALE GENOMIC DNA]</scope>
    <source>
        <strain evidence="1 2">STM3625</strain>
    </source>
</reference>
<keyword evidence="2" id="KW-1185">Reference proteome</keyword>
<comment type="caution">
    <text evidence="1">The sequence shown here is derived from an EMBL/GenBank/DDBJ whole genome shotgun (WGS) entry which is preliminary data.</text>
</comment>
<evidence type="ECO:0000313" key="1">
    <source>
        <dbReference type="EMBL" id="CCM79975.1"/>
    </source>
</evidence>
<gene>
    <name evidence="1" type="ORF">BN77_p2150008</name>
</gene>
<sequence>MELIARLLKALISLHEEQPSGQSRPSVAWFDISLKRSYFWFACSYINNRDAERTLGI</sequence>
<accession>K0Q4D3</accession>
<dbReference type="EMBL" id="CANI01000078">
    <property type="protein sequence ID" value="CCM79975.1"/>
    <property type="molecule type" value="Genomic_DNA"/>
</dbReference>
<protein>
    <submittedName>
        <fullName evidence="1">Uncharacterized protein</fullName>
    </submittedName>
</protein>
<dbReference type="AlphaFoldDB" id="K0Q4D3"/>
<dbReference type="STRING" id="1211777.BN77_p2150008"/>
<dbReference type="HOGENOM" id="CLU_2993628_0_0_5"/>